<evidence type="ECO:0000313" key="2">
    <source>
        <dbReference type="EMBL" id="KAG6606831.1"/>
    </source>
</evidence>
<evidence type="ECO:0008006" key="4">
    <source>
        <dbReference type="Google" id="ProtNLM"/>
    </source>
</evidence>
<sequence>MDDDEDPWFAPDKLYHFLLCFTLTVFFAALATLTRYPFIRRHSIMIGSVLSLFAGAAKEVADELGFFKSAGASTRDAVADLVGVLIASFFLHALRFSIRRGGGKEASPNRDILMDLVLCGDFEKRRDTLEITR</sequence>
<keyword evidence="1" id="KW-0812">Transmembrane</keyword>
<keyword evidence="1" id="KW-0472">Membrane</keyword>
<dbReference type="PANTHER" id="PTHR35462">
    <property type="match status" value="1"/>
</dbReference>
<feature type="non-terminal residue" evidence="2">
    <location>
        <position position="1"/>
    </location>
</feature>
<accession>A0AAV6P4A2</accession>
<reference evidence="2 3" key="1">
    <citation type="journal article" date="2021" name="Hortic Res">
        <title>The domestication of Cucurbita argyrosperma as revealed by the genome of its wild relative.</title>
        <authorList>
            <person name="Barrera-Redondo J."/>
            <person name="Sanchez-de la Vega G."/>
            <person name="Aguirre-Liguori J.A."/>
            <person name="Castellanos-Morales G."/>
            <person name="Gutierrez-Guerrero Y.T."/>
            <person name="Aguirre-Dugua X."/>
            <person name="Aguirre-Planter E."/>
            <person name="Tenaillon M.I."/>
            <person name="Lira-Saade R."/>
            <person name="Eguiarte L.E."/>
        </authorList>
    </citation>
    <scope>NUCLEOTIDE SEQUENCE [LARGE SCALE GENOMIC DNA]</scope>
    <source>
        <strain evidence="2">JBR-2021</strain>
    </source>
</reference>
<evidence type="ECO:0000313" key="3">
    <source>
        <dbReference type="Proteomes" id="UP000685013"/>
    </source>
</evidence>
<gene>
    <name evidence="2" type="ORF">SDJN03_00173</name>
</gene>
<keyword evidence="1" id="KW-1133">Transmembrane helix</keyword>
<feature type="transmembrane region" description="Helical" evidence="1">
    <location>
        <begin position="77"/>
        <end position="94"/>
    </location>
</feature>
<proteinExistence type="predicted"/>
<dbReference type="Proteomes" id="UP000685013">
    <property type="component" value="Chromosome 1"/>
</dbReference>
<dbReference type="PANTHER" id="PTHR35462:SF2">
    <property type="entry name" value="TRANSMEMBRANE PROTEIN"/>
    <property type="match status" value="1"/>
</dbReference>
<name>A0AAV6P4A2_9ROSI</name>
<protein>
    <recommendedName>
        <fullName evidence="4">Transmembrane protein</fullName>
    </recommendedName>
</protein>
<organism evidence="2 3">
    <name type="scientific">Cucurbita argyrosperma subsp. sororia</name>
    <dbReference type="NCBI Taxonomy" id="37648"/>
    <lineage>
        <taxon>Eukaryota</taxon>
        <taxon>Viridiplantae</taxon>
        <taxon>Streptophyta</taxon>
        <taxon>Embryophyta</taxon>
        <taxon>Tracheophyta</taxon>
        <taxon>Spermatophyta</taxon>
        <taxon>Magnoliopsida</taxon>
        <taxon>eudicotyledons</taxon>
        <taxon>Gunneridae</taxon>
        <taxon>Pentapetalae</taxon>
        <taxon>rosids</taxon>
        <taxon>fabids</taxon>
        <taxon>Cucurbitales</taxon>
        <taxon>Cucurbitaceae</taxon>
        <taxon>Cucurbiteae</taxon>
        <taxon>Cucurbita</taxon>
    </lineage>
</organism>
<feature type="transmembrane region" description="Helical" evidence="1">
    <location>
        <begin position="14"/>
        <end position="31"/>
    </location>
</feature>
<keyword evidence="3" id="KW-1185">Reference proteome</keyword>
<feature type="transmembrane region" description="Helical" evidence="1">
    <location>
        <begin position="38"/>
        <end position="57"/>
    </location>
</feature>
<comment type="caution">
    <text evidence="2">The sequence shown here is derived from an EMBL/GenBank/DDBJ whole genome shotgun (WGS) entry which is preliminary data.</text>
</comment>
<dbReference type="EMBL" id="JAGKQH010000001">
    <property type="protein sequence ID" value="KAG6606831.1"/>
    <property type="molecule type" value="Genomic_DNA"/>
</dbReference>
<evidence type="ECO:0000256" key="1">
    <source>
        <dbReference type="SAM" id="Phobius"/>
    </source>
</evidence>
<dbReference type="AlphaFoldDB" id="A0AAV6P4A2"/>